<proteinExistence type="predicted"/>
<dbReference type="eggNOG" id="COG2318">
    <property type="taxonomic scope" value="Bacteria"/>
</dbReference>
<dbReference type="SUPFAM" id="SSF109854">
    <property type="entry name" value="DinB/YfiT-like putative metalloenzymes"/>
    <property type="match status" value="1"/>
</dbReference>
<evidence type="ECO:0000313" key="3">
    <source>
        <dbReference type="Proteomes" id="UP000050398"/>
    </source>
</evidence>
<gene>
    <name evidence="2" type="ORF">AM506_14330</name>
</gene>
<dbReference type="InterPro" id="IPR034660">
    <property type="entry name" value="DinB/YfiT-like"/>
</dbReference>
<dbReference type="Gene3D" id="1.20.120.450">
    <property type="entry name" value="dinb family like domain"/>
    <property type="match status" value="1"/>
</dbReference>
<dbReference type="Pfam" id="PF12867">
    <property type="entry name" value="DinB_2"/>
    <property type="match status" value="1"/>
</dbReference>
<sequence length="164" mass="19375">MEKEIKIIEDIRSDLLNSVNDLTDKELNKEVEEGRWTIMQVLDHLYLMERSLTKTIQLTLEKGEEQQVDSKPIHYTVNRSTKVDAPPFVVPSEEKQTLQQMKDKLESSRKDLFIFLETTSKEALQKKAYPHPIFGHIRLDEWVPFIGYHEKRHLEQIEELKSTL</sequence>
<feature type="domain" description="DinB-like" evidence="1">
    <location>
        <begin position="9"/>
        <end position="157"/>
    </location>
</feature>
<reference evidence="2 3" key="1">
    <citation type="submission" date="2015-08" db="EMBL/GenBank/DDBJ databases">
        <title>Draft Genome Sequence of Bacillus vietnamensis UCD-SED5.</title>
        <authorList>
            <person name="Lee R.D."/>
            <person name="Jospin G."/>
            <person name="Lang J.M."/>
            <person name="Coil D.A."/>
            <person name="Eisen J.A."/>
        </authorList>
    </citation>
    <scope>NUCLEOTIDE SEQUENCE [LARGE SCALE GENOMIC DNA]</scope>
    <source>
        <strain evidence="2 3">UCD-SED5</strain>
    </source>
</reference>
<dbReference type="InterPro" id="IPR024775">
    <property type="entry name" value="DinB-like"/>
</dbReference>
<dbReference type="OrthoDB" id="5464839at2"/>
<dbReference type="Proteomes" id="UP000050398">
    <property type="component" value="Unassembled WGS sequence"/>
</dbReference>
<evidence type="ECO:0000259" key="1">
    <source>
        <dbReference type="Pfam" id="PF12867"/>
    </source>
</evidence>
<dbReference type="RefSeq" id="WP_060673169.1">
    <property type="nucleotide sequence ID" value="NZ_JBCNGU010000018.1"/>
</dbReference>
<dbReference type="AlphaFoldDB" id="A0A0P6W0N1"/>
<dbReference type="PATRIC" id="fig|218284.4.peg.1045"/>
<protein>
    <recommendedName>
        <fullName evidence="1">DinB-like domain-containing protein</fullName>
    </recommendedName>
</protein>
<organism evidence="2 3">
    <name type="scientific">Rossellomorea vietnamensis</name>
    <dbReference type="NCBI Taxonomy" id="218284"/>
    <lineage>
        <taxon>Bacteria</taxon>
        <taxon>Bacillati</taxon>
        <taxon>Bacillota</taxon>
        <taxon>Bacilli</taxon>
        <taxon>Bacillales</taxon>
        <taxon>Bacillaceae</taxon>
        <taxon>Rossellomorea</taxon>
    </lineage>
</organism>
<name>A0A0P6W0N1_9BACI</name>
<comment type="caution">
    <text evidence="2">The sequence shown here is derived from an EMBL/GenBank/DDBJ whole genome shotgun (WGS) entry which is preliminary data.</text>
</comment>
<dbReference type="EMBL" id="LIXZ01000011">
    <property type="protein sequence ID" value="KPL58875.1"/>
    <property type="molecule type" value="Genomic_DNA"/>
</dbReference>
<accession>A0A0P6W0N1</accession>
<evidence type="ECO:0000313" key="2">
    <source>
        <dbReference type="EMBL" id="KPL58875.1"/>
    </source>
</evidence>